<evidence type="ECO:0000256" key="1">
    <source>
        <dbReference type="ARBA" id="ARBA00004429"/>
    </source>
</evidence>
<evidence type="ECO:0000256" key="4">
    <source>
        <dbReference type="ARBA" id="ARBA00022519"/>
    </source>
</evidence>
<proteinExistence type="inferred from homology"/>
<dbReference type="AlphaFoldDB" id="A0A2N4UBK6"/>
<dbReference type="GO" id="GO:0005886">
    <property type="term" value="C:plasma membrane"/>
    <property type="evidence" value="ECO:0007669"/>
    <property type="project" value="UniProtKB-SubCell"/>
</dbReference>
<dbReference type="Pfam" id="PF04143">
    <property type="entry name" value="Sulf_transp"/>
    <property type="match status" value="1"/>
</dbReference>
<feature type="transmembrane region" description="Helical" evidence="9">
    <location>
        <begin position="121"/>
        <end position="142"/>
    </location>
</feature>
<organism evidence="10 11">
    <name type="scientific">Pollutimonas nitritireducens</name>
    <dbReference type="NCBI Taxonomy" id="2045209"/>
    <lineage>
        <taxon>Bacteria</taxon>
        <taxon>Pseudomonadati</taxon>
        <taxon>Pseudomonadota</taxon>
        <taxon>Betaproteobacteria</taxon>
        <taxon>Burkholderiales</taxon>
        <taxon>Alcaligenaceae</taxon>
        <taxon>Pollutimonas</taxon>
    </lineage>
</organism>
<feature type="transmembrane region" description="Helical" evidence="9">
    <location>
        <begin position="84"/>
        <end position="101"/>
    </location>
</feature>
<feature type="transmembrane region" description="Helical" evidence="9">
    <location>
        <begin position="52"/>
        <end position="72"/>
    </location>
</feature>
<evidence type="ECO:0000256" key="2">
    <source>
        <dbReference type="ARBA" id="ARBA00022448"/>
    </source>
</evidence>
<keyword evidence="4" id="KW-0997">Cell inner membrane</keyword>
<evidence type="ECO:0000256" key="6">
    <source>
        <dbReference type="ARBA" id="ARBA00022989"/>
    </source>
</evidence>
<comment type="caution">
    <text evidence="10">The sequence shown here is derived from an EMBL/GenBank/DDBJ whole genome shotgun (WGS) entry which is preliminary data.</text>
</comment>
<gene>
    <name evidence="10" type="ORF">CR155_17870</name>
</gene>
<accession>A0A2N4UBK6</accession>
<evidence type="ECO:0000313" key="11">
    <source>
        <dbReference type="Proteomes" id="UP000234328"/>
    </source>
</evidence>
<sequence length="143" mass="15051">MTIDWNNFTPWTSLAGGLMIGLAATLFLLFNGKIAGISGILGGALRPQRGDVAWRLAFLGGLIASPLLYALARPLPEVQIEASYLMLLIAGLLVGVGTRYGSGCTSGHGVCGISRRSPRSVVATVAFMFAGFLTVYIVRHVLA</sequence>
<keyword evidence="7 9" id="KW-0472">Membrane</keyword>
<dbReference type="EMBL" id="PDNV01000013">
    <property type="protein sequence ID" value="PLC52377.1"/>
    <property type="molecule type" value="Genomic_DNA"/>
</dbReference>
<keyword evidence="11" id="KW-1185">Reference proteome</keyword>
<comment type="subcellular location">
    <subcellularLocation>
        <location evidence="1">Cell inner membrane</location>
        <topology evidence="1">Multi-pass membrane protein</topology>
    </subcellularLocation>
</comment>
<evidence type="ECO:0000313" key="10">
    <source>
        <dbReference type="EMBL" id="PLC52377.1"/>
    </source>
</evidence>
<keyword evidence="2" id="KW-0813">Transport</keyword>
<keyword evidence="3" id="KW-1003">Cell membrane</keyword>
<keyword evidence="6 9" id="KW-1133">Transmembrane helix</keyword>
<dbReference type="PANTHER" id="PTHR30574">
    <property type="entry name" value="INNER MEMBRANE PROTEIN YEDE"/>
    <property type="match status" value="1"/>
</dbReference>
<dbReference type="OrthoDB" id="9814020at2"/>
<reference evidence="10 11" key="1">
    <citation type="submission" date="2017-10" db="EMBL/GenBank/DDBJ databases">
        <title>Two draft genome sequences of Pusillimonas sp. strains isolated from a nitrate- and radionuclide-contaminated groundwater in Russia.</title>
        <authorList>
            <person name="Grouzdev D.S."/>
            <person name="Tourova T.P."/>
            <person name="Goeva M.A."/>
            <person name="Babich T.L."/>
            <person name="Sokolova D.S."/>
            <person name="Abdullin R."/>
            <person name="Poltaraus A.B."/>
            <person name="Toshchakov S.V."/>
            <person name="Nazina T.N."/>
        </authorList>
    </citation>
    <scope>NUCLEOTIDE SEQUENCE [LARGE SCALE GENOMIC DNA]</scope>
    <source>
        <strain evidence="10 11">JR1/69-2-13</strain>
    </source>
</reference>
<evidence type="ECO:0000256" key="9">
    <source>
        <dbReference type="SAM" id="Phobius"/>
    </source>
</evidence>
<dbReference type="InterPro" id="IPR007272">
    <property type="entry name" value="Sulf_transp_TsuA/YedE"/>
</dbReference>
<dbReference type="Proteomes" id="UP000234328">
    <property type="component" value="Unassembled WGS sequence"/>
</dbReference>
<dbReference type="PANTHER" id="PTHR30574:SF1">
    <property type="entry name" value="SULPHUR TRANSPORT DOMAIN-CONTAINING PROTEIN"/>
    <property type="match status" value="1"/>
</dbReference>
<evidence type="ECO:0000256" key="8">
    <source>
        <dbReference type="ARBA" id="ARBA00035655"/>
    </source>
</evidence>
<protein>
    <submittedName>
        <fullName evidence="10">YeeE/YedE</fullName>
    </submittedName>
</protein>
<keyword evidence="5 9" id="KW-0812">Transmembrane</keyword>
<evidence type="ECO:0000256" key="5">
    <source>
        <dbReference type="ARBA" id="ARBA00022692"/>
    </source>
</evidence>
<evidence type="ECO:0000256" key="3">
    <source>
        <dbReference type="ARBA" id="ARBA00022475"/>
    </source>
</evidence>
<comment type="similarity">
    <text evidence="8">Belongs to the TsuA/YedE (TC 9.B.102) family.</text>
</comment>
<evidence type="ECO:0000256" key="7">
    <source>
        <dbReference type="ARBA" id="ARBA00023136"/>
    </source>
</evidence>
<dbReference type="RefSeq" id="WP_102071396.1">
    <property type="nucleotide sequence ID" value="NZ_PDNV01000013.1"/>
</dbReference>
<name>A0A2N4UBK6_9BURK</name>
<feature type="transmembrane region" description="Helical" evidence="9">
    <location>
        <begin position="12"/>
        <end position="31"/>
    </location>
</feature>